<evidence type="ECO:0000256" key="1">
    <source>
        <dbReference type="SAM" id="Phobius"/>
    </source>
</evidence>
<evidence type="ECO:0000313" key="2">
    <source>
        <dbReference type="EMBL" id="GBM14553.1"/>
    </source>
</evidence>
<evidence type="ECO:0000313" key="4">
    <source>
        <dbReference type="EMBL" id="GBM14619.1"/>
    </source>
</evidence>
<dbReference type="EMBL" id="BGPR01166345">
    <property type="protein sequence ID" value="GBM14619.1"/>
    <property type="molecule type" value="Genomic_DNA"/>
</dbReference>
<keyword evidence="1" id="KW-0472">Membrane</keyword>
<dbReference type="EMBL" id="BGPR01166327">
    <property type="protein sequence ID" value="GBM14553.1"/>
    <property type="molecule type" value="Genomic_DNA"/>
</dbReference>
<keyword evidence="6" id="KW-1185">Reference proteome</keyword>
<dbReference type="EMBL" id="BGPR01166346">
    <property type="protein sequence ID" value="GBM14623.1"/>
    <property type="molecule type" value="Genomic_DNA"/>
</dbReference>
<organism evidence="3 6">
    <name type="scientific">Araneus ventricosus</name>
    <name type="common">Orbweaver spider</name>
    <name type="synonym">Epeira ventricosa</name>
    <dbReference type="NCBI Taxonomy" id="182803"/>
    <lineage>
        <taxon>Eukaryota</taxon>
        <taxon>Metazoa</taxon>
        <taxon>Ecdysozoa</taxon>
        <taxon>Arthropoda</taxon>
        <taxon>Chelicerata</taxon>
        <taxon>Arachnida</taxon>
        <taxon>Araneae</taxon>
        <taxon>Araneomorphae</taxon>
        <taxon>Entelegynae</taxon>
        <taxon>Araneoidea</taxon>
        <taxon>Araneidae</taxon>
        <taxon>Araneus</taxon>
    </lineage>
</organism>
<evidence type="ECO:0000313" key="6">
    <source>
        <dbReference type="Proteomes" id="UP000499080"/>
    </source>
</evidence>
<keyword evidence="1" id="KW-0812">Transmembrane</keyword>
<dbReference type="Proteomes" id="UP000499080">
    <property type="component" value="Unassembled WGS sequence"/>
</dbReference>
<comment type="caution">
    <text evidence="3">The sequence shown here is derived from an EMBL/GenBank/DDBJ whole genome shotgun (WGS) entry which is preliminary data.</text>
</comment>
<feature type="transmembrane region" description="Helical" evidence="1">
    <location>
        <begin position="63"/>
        <end position="85"/>
    </location>
</feature>
<accession>A0A4Y2DCZ8</accession>
<dbReference type="EMBL" id="BGPR01166338">
    <property type="protein sequence ID" value="GBM14600.1"/>
    <property type="molecule type" value="Genomic_DNA"/>
</dbReference>
<reference evidence="3 6" key="1">
    <citation type="journal article" date="2019" name="Sci. Rep.">
        <title>Orb-weaving spider Araneus ventricosus genome elucidates the spidroin gene catalogue.</title>
        <authorList>
            <person name="Kono N."/>
            <person name="Nakamura H."/>
            <person name="Ohtoshi R."/>
            <person name="Moran D.A.P."/>
            <person name="Shinohara A."/>
            <person name="Yoshida Y."/>
            <person name="Fujiwara M."/>
            <person name="Mori M."/>
            <person name="Tomita M."/>
            <person name="Arakawa K."/>
        </authorList>
    </citation>
    <scope>NUCLEOTIDE SEQUENCE [LARGE SCALE GENOMIC DNA]</scope>
</reference>
<evidence type="ECO:0000313" key="3">
    <source>
        <dbReference type="EMBL" id="GBM14600.1"/>
    </source>
</evidence>
<keyword evidence="1" id="KW-1133">Transmembrane helix</keyword>
<name>A0A4Y2DCZ8_ARAVE</name>
<sequence>MRKSISLPCEALSLRTVSSFTVPHKGGFKTKFTTYPNKVKTQELISDVWDRHMQIMHVAIEHVVTWLQTCVGVSGVKWVIVWMLLMGPKEVT</sequence>
<gene>
    <name evidence="5" type="ORF">AVEN_119660_1</name>
    <name evidence="2" type="ORF">AVEN_193411_1</name>
    <name evidence="3" type="ORF">AVEN_30958_1</name>
    <name evidence="4" type="ORF">AVEN_93644_1</name>
</gene>
<dbReference type="AlphaFoldDB" id="A0A4Y2DCZ8"/>
<proteinExistence type="predicted"/>
<evidence type="ECO:0000313" key="5">
    <source>
        <dbReference type="EMBL" id="GBM14623.1"/>
    </source>
</evidence>
<protein>
    <submittedName>
        <fullName evidence="3">Uncharacterized protein</fullName>
    </submittedName>
</protein>